<reference evidence="1 2" key="1">
    <citation type="submission" date="2023-11" db="EMBL/GenBank/DDBJ databases">
        <authorList>
            <person name="Cook R."/>
            <person name="Crisci M."/>
            <person name="Pye H."/>
            <person name="Adriaenssens E."/>
            <person name="Santini J."/>
        </authorList>
    </citation>
    <scope>NUCLEOTIDE SEQUENCE [LARGE SCALE GENOMIC DNA]</scope>
    <source>
        <strain evidence="1">Lak_Megaphage_Sonny</strain>
    </source>
</reference>
<sequence>MERLDQKCHGLPGLCVNGNIGKTGKRGHSVYFGHIDDFFDGARIQIDNYVYVAKRITDRYAEWEKHIKELNQALIYKMPDISGLLNPEYYSYYYTGVIYKYDPDYSDNIDTSTQLKPLYTYKIDFSNDSQLMSAMIDSAGGNTVIFKYNQSVFPVNKIESIEVQTQDGTTYTYSEMYNYDVIGGTATIRNDGHLQIKRDGKIPIITYDSNDAAYLAYDNAPDPKFNTEWLFDKGITNIGMGKHVISFLNNQLEQTVFYEPNSIWTISELIKGPDKTLLVTDTNMLYATVTSDLSQSSLIYTEGEYLNGISSTLPFDPNQFFKTSIISDEILYADDITDDDGFAYYGIPGKILFNENISKKVSIKTINENVKVKSLSKEYIDDIKKYQNYNRTDISTGYIKYIPHDNNTLVIPTTLKDEYQEGDILYFYTNKNDKYANHMVIITKDLLKCNKAQMLKYSSNMNPFSIKYLENINKDIFSNTGMSIIRADVSTQQDLQSVKSIMTIMDNYNKAGIILANNYIDPSIISLDAISDSSYKFSASIKNNMLNIISSDVKMESMYINKKYKVNTELYSGVYDNNIILYGDFLKSIESIQSFIDINGNPYVCAKLYATDYFYNTDNMTNYIYGFDILDDKMTVIQHMVTSELSIDMRIPVYTNTKLFYVLVWASTVGGIKHYSKLMYIDVDCQKVDPNTLDTLQKNIQIQKQSFHDLSLKQKKINDDILTDQKKMILKKQQYIYIITKCDIHEKEIVPFVKEKNLHKVNYKLYNKLTAEWTEPLNDISLNIMINDDYKLLNILFNHTDISNGQINSWSSIRSSNLGEYSLSVSSNIPDCSTLQDYVLRDSSIDNNDSYLFNNIAKGIPAKKTDSRSILVTACYTEKIQSAILYDTSNFLSTYKLYPYNAYIYDSSYNDITNKTSIYYVHTNLNSIIIKANEEINENILKDDYFKVQPSFTSDNTLTYTFNNLDTSINSSIKYGKDNIYYENFYITQPGFTDTRDIPNITLKMHNNIADTQTYNTLENNVLCNQFITYLDINIDDFKNKWGQFLDNDTSISMTMEISNIMSDIDWQTSNIVGDNICIHPTIKLCTENTSKDYTHNSNYVLLYPSLIRTDKDLIYVTNDEPEYTTNNCSININISLYNSLVDKPINISTYHINNRDYIFIDSSVVKYNSQSEFIYSGIHENININFDNITINEFNDNTLHLKLLYEFGNPMISNLYLRFAVNKIIIHVSNKKGSTDFIATVLDSISANEPYCKRLIQYTGNNDYQYSYISEPLNVMVNPLSYTVCPIELESHITNMTGSVYKAGSEQQIQKQLKFFNSSIYNNELLMNSTADIIRTNKYMNWSGIKLKKSYFQDNIKNIHIQAVNNIQNIHKDNLYKYAYPDSNALSKMSNTYNYMGIIYNGGIMQPKLRDGIYTFYYDNTQFELNRYSQYGNKKPVFLNDSIIMNLRSDSLYNSIQVWNKEYVDSKQPYNDKLFNGNISLFGNGYMMLYDSKDTNQYQDDIYSLAETKKQNDIYVYDVSVFENVINMNNNNDEPATGYYYRTFLYDLNMEYVVPINNNESEHYQISNDFDILSAYLKDKNMLPKIYENKITNLLNKNTHIIPYSLLYDIYPRICYNSDAKTINVLMLRMPSLQYDTDIYDESNYIYSLNKHYFEILPNQTIGQIQENYKN</sequence>
<accession>A0ABZ0Z5Q8</accession>
<name>A0ABZ0Z5Q8_9CAUD</name>
<keyword evidence="2" id="KW-1185">Reference proteome</keyword>
<protein>
    <submittedName>
        <fullName evidence="1">Uncharacterized protein</fullName>
    </submittedName>
</protein>
<dbReference type="EMBL" id="OR769223">
    <property type="protein sequence ID" value="WQJ53430.1"/>
    <property type="molecule type" value="Genomic_DNA"/>
</dbReference>
<proteinExistence type="predicted"/>
<evidence type="ECO:0000313" key="2">
    <source>
        <dbReference type="Proteomes" id="UP001358193"/>
    </source>
</evidence>
<dbReference type="Proteomes" id="UP001358193">
    <property type="component" value="Segment"/>
</dbReference>
<organism evidence="1 2">
    <name type="scientific">phage Lak_Megaphage_Sonny</name>
    <dbReference type="NCBI Taxonomy" id="3109229"/>
    <lineage>
        <taxon>Viruses</taxon>
        <taxon>Duplodnaviria</taxon>
        <taxon>Heunggongvirae</taxon>
        <taxon>Uroviricota</taxon>
        <taxon>Caudoviricetes</taxon>
        <taxon>Caudoviricetes code 15 clade</taxon>
    </lineage>
</organism>
<evidence type="ECO:0000313" key="1">
    <source>
        <dbReference type="EMBL" id="WQJ53430.1"/>
    </source>
</evidence>